<protein>
    <submittedName>
        <fullName evidence="1">Uncharacterized protein</fullName>
    </submittedName>
</protein>
<gene>
    <name evidence="1" type="ORF">Fot_56448</name>
</gene>
<evidence type="ECO:0000313" key="2">
    <source>
        <dbReference type="Proteomes" id="UP001604277"/>
    </source>
</evidence>
<dbReference type="Proteomes" id="UP001604277">
    <property type="component" value="Unassembled WGS sequence"/>
</dbReference>
<dbReference type="AlphaFoldDB" id="A0ABD1NZK9"/>
<proteinExistence type="predicted"/>
<reference evidence="2" key="1">
    <citation type="submission" date="2024-07" db="EMBL/GenBank/DDBJ databases">
        <title>Two chromosome-level genome assemblies of Korean endemic species Abeliophyllum distichum and Forsythia ovata (Oleaceae).</title>
        <authorList>
            <person name="Jang H."/>
        </authorList>
    </citation>
    <scope>NUCLEOTIDE SEQUENCE [LARGE SCALE GENOMIC DNA]</scope>
</reference>
<name>A0ABD1NZK9_9LAMI</name>
<dbReference type="EMBL" id="JBFOLJ010000045">
    <property type="protein sequence ID" value="KAL2457037.1"/>
    <property type="molecule type" value="Genomic_DNA"/>
</dbReference>
<accession>A0ABD1NZK9</accession>
<dbReference type="PROSITE" id="PS51257">
    <property type="entry name" value="PROKAR_LIPOPROTEIN"/>
    <property type="match status" value="1"/>
</dbReference>
<sequence length="115" mass="13044">MSRTQVLSEPDHGWTRNPYSLSTCFSTFACDAIYFFLYLPLSAKTSPKNLSQAAGQYMIYTLSPKSQVAPLSGMDYLEVVFAKGYKWIPESGENINFWRDPWLDQGPAAYPRTIT</sequence>
<keyword evidence="2" id="KW-1185">Reference proteome</keyword>
<comment type="caution">
    <text evidence="1">The sequence shown here is derived from an EMBL/GenBank/DDBJ whole genome shotgun (WGS) entry which is preliminary data.</text>
</comment>
<evidence type="ECO:0000313" key="1">
    <source>
        <dbReference type="EMBL" id="KAL2457037.1"/>
    </source>
</evidence>
<organism evidence="1 2">
    <name type="scientific">Forsythia ovata</name>
    <dbReference type="NCBI Taxonomy" id="205694"/>
    <lineage>
        <taxon>Eukaryota</taxon>
        <taxon>Viridiplantae</taxon>
        <taxon>Streptophyta</taxon>
        <taxon>Embryophyta</taxon>
        <taxon>Tracheophyta</taxon>
        <taxon>Spermatophyta</taxon>
        <taxon>Magnoliopsida</taxon>
        <taxon>eudicotyledons</taxon>
        <taxon>Gunneridae</taxon>
        <taxon>Pentapetalae</taxon>
        <taxon>asterids</taxon>
        <taxon>lamiids</taxon>
        <taxon>Lamiales</taxon>
        <taxon>Oleaceae</taxon>
        <taxon>Forsythieae</taxon>
        <taxon>Forsythia</taxon>
    </lineage>
</organism>